<evidence type="ECO:0000313" key="5">
    <source>
        <dbReference type="EMBL" id="MDO7252392.1"/>
    </source>
</evidence>
<evidence type="ECO:0000256" key="1">
    <source>
        <dbReference type="ARBA" id="ARBA00008168"/>
    </source>
</evidence>
<sequence length="77" mass="8847">MSLIAKWFGNDGSARTARDRLKIVLAHERSVKLPYMDDMKREILEVVQKYTKASKIDIRADSNQNIDTLEVEILLGK</sequence>
<evidence type="ECO:0000313" key="7">
    <source>
        <dbReference type="Proteomes" id="UP001177258"/>
    </source>
</evidence>
<dbReference type="InterPro" id="IPR005527">
    <property type="entry name" value="MinE"/>
</dbReference>
<dbReference type="InterPro" id="IPR036707">
    <property type="entry name" value="MinE_sf"/>
</dbReference>
<dbReference type="HAMAP" id="MF_00262">
    <property type="entry name" value="MinE"/>
    <property type="match status" value="1"/>
</dbReference>
<dbReference type="NCBIfam" id="TIGR01215">
    <property type="entry name" value="minE"/>
    <property type="match status" value="1"/>
</dbReference>
<proteinExistence type="inferred from homology"/>
<keyword evidence="4" id="KW-0131">Cell cycle</keyword>
<evidence type="ECO:0000256" key="3">
    <source>
        <dbReference type="ARBA" id="ARBA00025265"/>
    </source>
</evidence>
<dbReference type="Proteomes" id="UP001177258">
    <property type="component" value="Unassembled WGS sequence"/>
</dbReference>
<reference evidence="5" key="2">
    <citation type="submission" date="2023-07" db="EMBL/GenBank/DDBJ databases">
        <authorList>
            <person name="Aydin F."/>
            <person name="Tarhane S."/>
            <person name="Saticioglu I.B."/>
            <person name="Karakaya E."/>
            <person name="Abay S."/>
            <person name="Guran O."/>
            <person name="Bozkurt E."/>
            <person name="Uzum N."/>
            <person name="Olgun K."/>
            <person name="Jablonski D."/>
        </authorList>
    </citation>
    <scope>NUCLEOTIDE SEQUENCE</scope>
    <source>
        <strain evidence="5">Faydin-H75</strain>
    </source>
</reference>
<protein>
    <recommendedName>
        <fullName evidence="2 4">Cell division topological specificity factor</fullName>
    </recommendedName>
</protein>
<reference evidence="5 7" key="3">
    <citation type="journal article" date="2024" name="Syst. Appl. Microbiol.">
        <title>Helicobacter cappadocius sp. nov., from lizards: The first psychrotrophic Helicobacter species.</title>
        <authorList>
            <person name="Aydin F."/>
            <person name="Tarhane S."/>
            <person name="Karakaya E."/>
            <person name="Abay S."/>
            <person name="Kayman T."/>
            <person name="Guran O."/>
            <person name="Bozkurt E."/>
            <person name="Uzum N."/>
            <person name="Avci A."/>
            <person name="Olgun K."/>
            <person name="Jablonski D."/>
            <person name="Guran C."/>
            <person name="Burcin Saticioglu I."/>
        </authorList>
    </citation>
    <scope>NUCLEOTIDE SEQUENCE [LARGE SCALE GENOMIC DNA]</scope>
    <source>
        <strain evidence="5">Faydin-H75</strain>
        <strain evidence="7">faydin-H76</strain>
    </source>
</reference>
<evidence type="ECO:0000256" key="4">
    <source>
        <dbReference type="HAMAP-Rule" id="MF_00262"/>
    </source>
</evidence>
<name>A0AA90PRQ3_9HELI</name>
<keyword evidence="4 6" id="KW-0132">Cell division</keyword>
<dbReference type="EMBL" id="JAUYZK010000001">
    <property type="protein sequence ID" value="MDP2538259.1"/>
    <property type="molecule type" value="Genomic_DNA"/>
</dbReference>
<evidence type="ECO:0000256" key="2">
    <source>
        <dbReference type="ARBA" id="ARBA00020112"/>
    </source>
</evidence>
<evidence type="ECO:0000313" key="8">
    <source>
        <dbReference type="Proteomes" id="UP001240777"/>
    </source>
</evidence>
<dbReference type="GO" id="GO:0032955">
    <property type="term" value="P:regulation of division septum assembly"/>
    <property type="evidence" value="ECO:0007669"/>
    <property type="project" value="InterPro"/>
</dbReference>
<dbReference type="EMBL" id="JAUPEV010000001">
    <property type="protein sequence ID" value="MDO7252392.1"/>
    <property type="molecule type" value="Genomic_DNA"/>
</dbReference>
<keyword evidence="8" id="KW-1185">Reference proteome</keyword>
<dbReference type="RefSeq" id="WP_305516235.1">
    <property type="nucleotide sequence ID" value="NZ_JAUPEV010000001.1"/>
</dbReference>
<evidence type="ECO:0000313" key="6">
    <source>
        <dbReference type="EMBL" id="MDP2538259.1"/>
    </source>
</evidence>
<dbReference type="NCBIfam" id="NF001422">
    <property type="entry name" value="PRK00296.1"/>
    <property type="match status" value="1"/>
</dbReference>
<dbReference type="AlphaFoldDB" id="A0AA90PRQ3"/>
<dbReference type="Proteomes" id="UP001240777">
    <property type="component" value="Unassembled WGS sequence"/>
</dbReference>
<dbReference type="SUPFAM" id="SSF55229">
    <property type="entry name" value="Cell division protein MinE topological specificity domain"/>
    <property type="match status" value="1"/>
</dbReference>
<reference evidence="6 8" key="1">
    <citation type="submission" date="2023-07" db="EMBL/GenBank/DDBJ databases">
        <title>Unpublished Manusciprt.</title>
        <authorList>
            <person name="Aydin F."/>
            <person name="Tarhane S."/>
            <person name="Saticioglu I.B."/>
            <person name="Karakaya E."/>
            <person name="Abay S."/>
            <person name="Guran O."/>
            <person name="Bozkurt E."/>
            <person name="Uzum N."/>
            <person name="Olgun K."/>
            <person name="Jablonski D."/>
        </authorList>
    </citation>
    <scope>NUCLEOTIDE SEQUENCE</scope>
    <source>
        <strain evidence="8">faydin-H75</strain>
        <strain evidence="6">Faydin-H76</strain>
    </source>
</reference>
<gene>
    <name evidence="4 6" type="primary">minE</name>
    <name evidence="5" type="ORF">Q5I04_00460</name>
    <name evidence="6" type="ORF">Q5I06_00460</name>
</gene>
<accession>A0AA90PRQ3</accession>
<comment type="caution">
    <text evidence="6">The sequence shown here is derived from an EMBL/GenBank/DDBJ whole genome shotgun (WGS) entry which is preliminary data.</text>
</comment>
<dbReference type="Gene3D" id="3.30.1070.10">
    <property type="entry name" value="Cell division topological specificity factor MinE"/>
    <property type="match status" value="1"/>
</dbReference>
<dbReference type="Pfam" id="PF03776">
    <property type="entry name" value="MinE"/>
    <property type="match status" value="1"/>
</dbReference>
<dbReference type="GO" id="GO:0051301">
    <property type="term" value="P:cell division"/>
    <property type="evidence" value="ECO:0007669"/>
    <property type="project" value="UniProtKB-KW"/>
</dbReference>
<comment type="similarity">
    <text evidence="1 4">Belongs to the MinE family.</text>
</comment>
<comment type="function">
    <text evidence="3 4">Prevents the cell division inhibition by proteins MinC and MinD at internal division sites while permitting inhibition at polar sites. This ensures cell division at the proper site by restricting the formation of a division septum at the midpoint of the long axis of the cell.</text>
</comment>
<organism evidence="6 7">
    <name type="scientific">Helicobacter cappadocius</name>
    <dbReference type="NCBI Taxonomy" id="3063998"/>
    <lineage>
        <taxon>Bacteria</taxon>
        <taxon>Pseudomonadati</taxon>
        <taxon>Campylobacterota</taxon>
        <taxon>Epsilonproteobacteria</taxon>
        <taxon>Campylobacterales</taxon>
        <taxon>Helicobacteraceae</taxon>
        <taxon>Helicobacter</taxon>
    </lineage>
</organism>